<comment type="caution">
    <text evidence="12">The sequence shown here is derived from an EMBL/GenBank/DDBJ whole genome shotgun (WGS) entry which is preliminary data.</text>
</comment>
<feature type="binding site" evidence="8">
    <location>
        <position position="169"/>
    </location>
    <ligand>
        <name>[4Fe-4S] cluster</name>
        <dbReference type="ChEBI" id="CHEBI:49883"/>
        <label>2</label>
        <note>4Fe-4S-S-AdoMet</note>
    </ligand>
</feature>
<dbReference type="InterPro" id="IPR038135">
    <property type="entry name" value="Methylthiotransferase_N_sf"/>
</dbReference>
<evidence type="ECO:0000256" key="6">
    <source>
        <dbReference type="ARBA" id="ARBA00023004"/>
    </source>
</evidence>
<dbReference type="InterPro" id="IPR013848">
    <property type="entry name" value="Methylthiotransferase_N"/>
</dbReference>
<feature type="binding site" evidence="8">
    <location>
        <position position="79"/>
    </location>
    <ligand>
        <name>[4Fe-4S] cluster</name>
        <dbReference type="ChEBI" id="CHEBI:49883"/>
        <label>1</label>
    </ligand>
</feature>
<dbReference type="Gene3D" id="2.40.50.140">
    <property type="entry name" value="Nucleic acid-binding proteins"/>
    <property type="match status" value="1"/>
</dbReference>
<dbReference type="InterPro" id="IPR005840">
    <property type="entry name" value="Ribosomal_uS12_MeSTrfase_RimO"/>
</dbReference>
<reference evidence="12 13" key="1">
    <citation type="journal article" date="2016" name="Nat. Commun.">
        <title>Thousands of microbial genomes shed light on interconnected biogeochemical processes in an aquifer system.</title>
        <authorList>
            <person name="Anantharaman K."/>
            <person name="Brown C.T."/>
            <person name="Hug L.A."/>
            <person name="Sharon I."/>
            <person name="Castelle C.J."/>
            <person name="Probst A.J."/>
            <person name="Thomas B.C."/>
            <person name="Singh A."/>
            <person name="Wilkins M.J."/>
            <person name="Karaoz U."/>
            <person name="Brodie E.L."/>
            <person name="Williams K.H."/>
            <person name="Hubbard S.S."/>
            <person name="Banfield J.F."/>
        </authorList>
    </citation>
    <scope>NUCLEOTIDE SEQUENCE [LARGE SCALE GENOMIC DNA]</scope>
</reference>
<dbReference type="NCBIfam" id="TIGR01125">
    <property type="entry name" value="30S ribosomal protein S12 methylthiotransferase RimO"/>
    <property type="match status" value="1"/>
</dbReference>
<dbReference type="Pfam" id="PF18693">
    <property type="entry name" value="TRAM_2"/>
    <property type="match status" value="1"/>
</dbReference>
<dbReference type="GO" id="GO:0046872">
    <property type="term" value="F:metal ion binding"/>
    <property type="evidence" value="ECO:0007669"/>
    <property type="project" value="UniProtKB-KW"/>
</dbReference>
<dbReference type="GO" id="GO:0035599">
    <property type="term" value="F:aspartic acid methylthiotransferase activity"/>
    <property type="evidence" value="ECO:0007669"/>
    <property type="project" value="TreeGrafter"/>
</dbReference>
<evidence type="ECO:0000313" key="12">
    <source>
        <dbReference type="EMBL" id="OGM05916.1"/>
    </source>
</evidence>
<dbReference type="GO" id="GO:0005829">
    <property type="term" value="C:cytosol"/>
    <property type="evidence" value="ECO:0007669"/>
    <property type="project" value="TreeGrafter"/>
</dbReference>
<dbReference type="InterPro" id="IPR012340">
    <property type="entry name" value="NA-bd_OB-fold"/>
</dbReference>
<evidence type="ECO:0000256" key="5">
    <source>
        <dbReference type="ARBA" id="ARBA00022723"/>
    </source>
</evidence>
<keyword evidence="4 8" id="KW-0949">S-adenosyl-L-methionine</keyword>
<dbReference type="Pfam" id="PF04055">
    <property type="entry name" value="Radical_SAM"/>
    <property type="match status" value="1"/>
</dbReference>
<feature type="domain" description="MTTase N-terminal" evidence="10">
    <location>
        <begin position="1"/>
        <end position="116"/>
    </location>
</feature>
<proteinExistence type="inferred from homology"/>
<dbReference type="STRING" id="1817813.A2008_04525"/>
<dbReference type="GO" id="GO:0103039">
    <property type="term" value="F:protein methylthiotransferase activity"/>
    <property type="evidence" value="ECO:0007669"/>
    <property type="project" value="UniProtKB-EC"/>
</dbReference>
<evidence type="ECO:0000256" key="8">
    <source>
        <dbReference type="HAMAP-Rule" id="MF_01865"/>
    </source>
</evidence>
<dbReference type="InterPro" id="IPR020612">
    <property type="entry name" value="Methylthiotransferase_CS"/>
</dbReference>
<feature type="domain" description="TRAM" evidence="9">
    <location>
        <begin position="388"/>
        <end position="457"/>
    </location>
</feature>
<dbReference type="Gene3D" id="3.30.750.210">
    <property type="match status" value="1"/>
</dbReference>
<keyword evidence="1 8" id="KW-0004">4Fe-4S</keyword>
<feature type="binding site" evidence="8">
    <location>
        <position position="176"/>
    </location>
    <ligand>
        <name>[4Fe-4S] cluster</name>
        <dbReference type="ChEBI" id="CHEBI:49883"/>
        <label>2</label>
        <note>4Fe-4S-S-AdoMet</note>
    </ligand>
</feature>
<feature type="binding site" evidence="8">
    <location>
        <position position="43"/>
    </location>
    <ligand>
        <name>[4Fe-4S] cluster</name>
        <dbReference type="ChEBI" id="CHEBI:49883"/>
        <label>1</label>
    </ligand>
</feature>
<dbReference type="SUPFAM" id="SSF102114">
    <property type="entry name" value="Radical SAM enzymes"/>
    <property type="match status" value="1"/>
</dbReference>
<dbReference type="SFLD" id="SFLDF00274">
    <property type="entry name" value="ribosomal_protein_S12_methylth"/>
    <property type="match status" value="1"/>
</dbReference>
<evidence type="ECO:0000259" key="10">
    <source>
        <dbReference type="PROSITE" id="PS51449"/>
    </source>
</evidence>
<organism evidence="12 13">
    <name type="scientific">Candidatus Wallbacteria bacterium GWC2_49_35</name>
    <dbReference type="NCBI Taxonomy" id="1817813"/>
    <lineage>
        <taxon>Bacteria</taxon>
        <taxon>Candidatus Walliibacteriota</taxon>
    </lineage>
</organism>
<evidence type="ECO:0000259" key="11">
    <source>
        <dbReference type="PROSITE" id="PS51918"/>
    </source>
</evidence>
<dbReference type="PANTHER" id="PTHR43837">
    <property type="entry name" value="RIBOSOMAL PROTEIN S12 METHYLTHIOTRANSFERASE RIMO"/>
    <property type="match status" value="1"/>
</dbReference>
<dbReference type="PANTHER" id="PTHR43837:SF1">
    <property type="entry name" value="RIBOSOMAL PROTEIN US12 METHYLTHIOTRANSFERASE RIMO"/>
    <property type="match status" value="1"/>
</dbReference>
<evidence type="ECO:0000259" key="9">
    <source>
        <dbReference type="PROSITE" id="PS50926"/>
    </source>
</evidence>
<feature type="binding site" evidence="8">
    <location>
        <position position="173"/>
    </location>
    <ligand>
        <name>[4Fe-4S] cluster</name>
        <dbReference type="ChEBI" id="CHEBI:49883"/>
        <label>2</label>
        <note>4Fe-4S-S-AdoMet</note>
    </ligand>
</feature>
<keyword evidence="6 8" id="KW-0408">Iron</keyword>
<evidence type="ECO:0000256" key="2">
    <source>
        <dbReference type="ARBA" id="ARBA00022490"/>
    </source>
</evidence>
<evidence type="ECO:0000256" key="1">
    <source>
        <dbReference type="ARBA" id="ARBA00022485"/>
    </source>
</evidence>
<evidence type="ECO:0000313" key="13">
    <source>
        <dbReference type="Proteomes" id="UP000178735"/>
    </source>
</evidence>
<comment type="function">
    <text evidence="8">Catalyzes the methylthiolation of an aspartic acid residue of ribosomal protein uS12.</text>
</comment>
<keyword evidence="5 8" id="KW-0479">Metal-binding</keyword>
<dbReference type="InterPro" id="IPR007197">
    <property type="entry name" value="rSAM"/>
</dbReference>
<keyword evidence="3 8" id="KW-0808">Transferase</keyword>
<sequence>MFISLGCAKNLVDSEKMLETLSGYGFEFTENPADADAAVVNTCTFIDEAKAESIEHILETASFKKPENGRLKALVVAGCMVERYKETLYDEIPEIDAIVGLASLQDIASVILWALDGNKKIRLEDIPMVRMNRPKNKIGGYSGGNGELSAPRVSLTPPFWSYLKVADGCDNPCSFCVIPQIRGRFKSVPVDIAAARAKRLAMDGVKEINIIAQDSGNYGRDIYGRPRLHELIDKISQIDGIKWIRILYTYPLHLNDALIKVIASNPKVCKYIDVPLQHVSDGLLKLMKRGMTYDKTAAFIEKLRGAIPGVIIRTSFIIGHPGETEDDVDRLIEFLDMYKIEKAGFFRYSQEDGTVSAGYAGQVSEKVKIRRLKKVSLAYDKVLKSVNRSMIGKELEFMIEDFDEQSGLLMARSYREAPEVDGYVHIAAESAKYFVPGTFINAKIIKAKKFELYAEAV</sequence>
<comment type="catalytic activity">
    <reaction evidence="8">
        <text>L-aspartate(89)-[ribosomal protein uS12]-hydrogen + (sulfur carrier)-SH + AH2 + 2 S-adenosyl-L-methionine = 3-methylsulfanyl-L-aspartate(89)-[ribosomal protein uS12]-hydrogen + (sulfur carrier)-H + 5'-deoxyadenosine + L-methionine + A + S-adenosyl-L-homocysteine + 2 H(+)</text>
        <dbReference type="Rhea" id="RHEA:37087"/>
        <dbReference type="Rhea" id="RHEA-COMP:10460"/>
        <dbReference type="Rhea" id="RHEA-COMP:10461"/>
        <dbReference type="Rhea" id="RHEA-COMP:14737"/>
        <dbReference type="Rhea" id="RHEA-COMP:14739"/>
        <dbReference type="ChEBI" id="CHEBI:13193"/>
        <dbReference type="ChEBI" id="CHEBI:15378"/>
        <dbReference type="ChEBI" id="CHEBI:17319"/>
        <dbReference type="ChEBI" id="CHEBI:17499"/>
        <dbReference type="ChEBI" id="CHEBI:29917"/>
        <dbReference type="ChEBI" id="CHEBI:29961"/>
        <dbReference type="ChEBI" id="CHEBI:57844"/>
        <dbReference type="ChEBI" id="CHEBI:57856"/>
        <dbReference type="ChEBI" id="CHEBI:59789"/>
        <dbReference type="ChEBI" id="CHEBI:64428"/>
        <dbReference type="ChEBI" id="CHEBI:73599"/>
        <dbReference type="EC" id="2.8.4.4"/>
    </reaction>
</comment>
<dbReference type="Gene3D" id="3.40.50.12160">
    <property type="entry name" value="Methylthiotransferase, N-terminal domain"/>
    <property type="match status" value="1"/>
</dbReference>
<dbReference type="PROSITE" id="PS50926">
    <property type="entry name" value="TRAM"/>
    <property type="match status" value="1"/>
</dbReference>
<evidence type="ECO:0000256" key="3">
    <source>
        <dbReference type="ARBA" id="ARBA00022679"/>
    </source>
</evidence>
<keyword evidence="12" id="KW-0687">Ribonucleoprotein</keyword>
<dbReference type="SFLD" id="SFLDG01082">
    <property type="entry name" value="B12-binding_domain_containing"/>
    <property type="match status" value="1"/>
</dbReference>
<dbReference type="PROSITE" id="PS01278">
    <property type="entry name" value="MTTASE_RADICAL"/>
    <property type="match status" value="1"/>
</dbReference>
<keyword evidence="2 8" id="KW-0963">Cytoplasm</keyword>
<dbReference type="PROSITE" id="PS51918">
    <property type="entry name" value="RADICAL_SAM"/>
    <property type="match status" value="1"/>
</dbReference>
<dbReference type="AlphaFoldDB" id="A0A1F7WT34"/>
<evidence type="ECO:0000256" key="7">
    <source>
        <dbReference type="ARBA" id="ARBA00023014"/>
    </source>
</evidence>
<dbReference type="InterPro" id="IPR005839">
    <property type="entry name" value="Methylthiotransferase"/>
</dbReference>
<dbReference type="GO" id="GO:0005840">
    <property type="term" value="C:ribosome"/>
    <property type="evidence" value="ECO:0007669"/>
    <property type="project" value="UniProtKB-KW"/>
</dbReference>
<feature type="domain" description="Radical SAM core" evidence="11">
    <location>
        <begin position="155"/>
        <end position="385"/>
    </location>
</feature>
<gene>
    <name evidence="8" type="primary">rimO</name>
    <name evidence="12" type="ORF">A2008_04525</name>
</gene>
<name>A0A1F7WT34_9BACT</name>
<dbReference type="InterPro" id="IPR006638">
    <property type="entry name" value="Elp3/MiaA/NifB-like_rSAM"/>
</dbReference>
<accession>A0A1F7WT34</accession>
<keyword evidence="7 8" id="KW-0411">Iron-sulfur</keyword>
<dbReference type="Gene3D" id="3.30.750.200">
    <property type="match status" value="1"/>
</dbReference>
<comment type="cofactor">
    <cofactor evidence="8">
        <name>[4Fe-4S] cluster</name>
        <dbReference type="ChEBI" id="CHEBI:49883"/>
    </cofactor>
    <text evidence="8">Binds 2 [4Fe-4S] clusters. One cluster is coordinated with 3 cysteines and an exchangeable S-adenosyl-L-methionine.</text>
</comment>
<dbReference type="PROSITE" id="PS51449">
    <property type="entry name" value="MTTASE_N"/>
    <property type="match status" value="1"/>
</dbReference>
<dbReference type="InterPro" id="IPR058240">
    <property type="entry name" value="rSAM_sf"/>
</dbReference>
<comment type="subcellular location">
    <subcellularLocation>
        <location evidence="8">Cytoplasm</location>
    </subcellularLocation>
</comment>
<dbReference type="Proteomes" id="UP000178735">
    <property type="component" value="Unassembled WGS sequence"/>
</dbReference>
<evidence type="ECO:0000256" key="4">
    <source>
        <dbReference type="ARBA" id="ARBA00022691"/>
    </source>
</evidence>
<comment type="similarity">
    <text evidence="8">Belongs to the methylthiotransferase family. RimO subfamily.</text>
</comment>
<dbReference type="Pfam" id="PF00919">
    <property type="entry name" value="UPF0004"/>
    <property type="match status" value="1"/>
</dbReference>
<dbReference type="InterPro" id="IPR002792">
    <property type="entry name" value="TRAM_dom"/>
</dbReference>
<dbReference type="NCBIfam" id="TIGR00089">
    <property type="entry name" value="MiaB/RimO family radical SAM methylthiotransferase"/>
    <property type="match status" value="1"/>
</dbReference>
<dbReference type="HAMAP" id="MF_01865">
    <property type="entry name" value="MTTase_RimO"/>
    <property type="match status" value="1"/>
</dbReference>
<dbReference type="GO" id="GO:0051539">
    <property type="term" value="F:4 iron, 4 sulfur cluster binding"/>
    <property type="evidence" value="ECO:0007669"/>
    <property type="project" value="UniProtKB-UniRule"/>
</dbReference>
<dbReference type="SFLD" id="SFLDG01061">
    <property type="entry name" value="methylthiotransferase"/>
    <property type="match status" value="1"/>
</dbReference>
<dbReference type="CDD" id="cd01335">
    <property type="entry name" value="Radical_SAM"/>
    <property type="match status" value="1"/>
</dbReference>
<dbReference type="SMART" id="SM00729">
    <property type="entry name" value="Elp3"/>
    <property type="match status" value="1"/>
</dbReference>
<protein>
    <recommendedName>
        <fullName evidence="8">Ribosomal protein uS12 methylthiotransferase RimO</fullName>
        <shortName evidence="8">uS12 MTTase</shortName>
        <shortName evidence="8">uS12 methylthiotransferase</shortName>
        <ecNumber evidence="8">2.8.4.4</ecNumber>
    </recommendedName>
    <alternativeName>
        <fullName evidence="8">Ribosomal protein uS12 (aspartate-C(3))-methylthiotransferase</fullName>
    </alternativeName>
    <alternativeName>
        <fullName evidence="8">Ribosome maturation factor RimO</fullName>
    </alternativeName>
</protein>
<dbReference type="SFLD" id="SFLDS00029">
    <property type="entry name" value="Radical_SAM"/>
    <property type="match status" value="1"/>
</dbReference>
<feature type="binding site" evidence="8">
    <location>
        <position position="7"/>
    </location>
    <ligand>
        <name>[4Fe-4S] cluster</name>
        <dbReference type="ChEBI" id="CHEBI:49883"/>
        <label>1</label>
    </ligand>
</feature>
<dbReference type="EC" id="2.8.4.4" evidence="8"/>
<dbReference type="FunFam" id="3.80.30.20:FF:000001">
    <property type="entry name" value="tRNA-2-methylthio-N(6)-dimethylallyladenosine synthase 2"/>
    <property type="match status" value="1"/>
</dbReference>
<dbReference type="EMBL" id="MGFH01000090">
    <property type="protein sequence ID" value="OGM05916.1"/>
    <property type="molecule type" value="Genomic_DNA"/>
</dbReference>
<dbReference type="GO" id="GO:0006400">
    <property type="term" value="P:tRNA modification"/>
    <property type="evidence" value="ECO:0007669"/>
    <property type="project" value="InterPro"/>
</dbReference>
<keyword evidence="12" id="KW-0689">Ribosomal protein</keyword>